<reference evidence="3" key="1">
    <citation type="submission" date="2021-03" db="EMBL/GenBank/DDBJ databases">
        <title>Evolutionary innovations through gain and loss of genes in the ectomycorrhizal Boletales.</title>
        <authorList>
            <person name="Wu G."/>
            <person name="Miyauchi S."/>
            <person name="Morin E."/>
            <person name="Yang Z.-L."/>
            <person name="Xu J."/>
            <person name="Martin F.M."/>
        </authorList>
    </citation>
    <scope>NUCLEOTIDE SEQUENCE</scope>
    <source>
        <strain evidence="3">BR01</strain>
    </source>
</reference>
<evidence type="ECO:0000259" key="2">
    <source>
        <dbReference type="Pfam" id="PF07687"/>
    </source>
</evidence>
<dbReference type="EMBL" id="JAGFBS010000003">
    <property type="protein sequence ID" value="KAG6380178.1"/>
    <property type="molecule type" value="Genomic_DNA"/>
</dbReference>
<comment type="caution">
    <text evidence="3">The sequence shown here is derived from an EMBL/GenBank/DDBJ whole genome shotgun (WGS) entry which is preliminary data.</text>
</comment>
<proteinExistence type="inferred from homology"/>
<dbReference type="Gene3D" id="3.40.630.10">
    <property type="entry name" value="Zn peptidases"/>
    <property type="match status" value="1"/>
</dbReference>
<dbReference type="InterPro" id="IPR017144">
    <property type="entry name" value="Xaa-Arg_dipeptidase"/>
</dbReference>
<protein>
    <recommendedName>
        <fullName evidence="1">Peptidase M20 domain-containing protein 2</fullName>
    </recommendedName>
</protein>
<dbReference type="PIRSF" id="PIRSF037226">
    <property type="entry name" value="Amidohydrolase_ACY1L2_prd"/>
    <property type="match status" value="1"/>
</dbReference>
<dbReference type="CDD" id="cd03887">
    <property type="entry name" value="M20_Acy1L2"/>
    <property type="match status" value="1"/>
</dbReference>
<sequence>MTADAVWRPDTNPTKPPLLPGDVYRPDILAVIEQTIDSLRPQLRELSDKIHAHPELMFQEHYAHDVYTEFLEGQGWVVQKHYLLETAWVATYTHGQGGRVLGVNSEMDALPGIGHACGHNLIGIAGVAVACAAKAAMQQLNIDGKVILLGTPRCHPAPGPPYSISLSSSLAMVRLQVDYGGKTAHAGLSPWEGQNALDAAVLAYTNIGLLRQQIKPTHRVHGVFGGKDWAPNIIPDNCTVDWFVRAPLTKEVYDTTDRVKACFQAAATATATTVAFTNELIGNELVQNKALGGELADVIRKQYGNIDYEWGISSASTDFGNITYLMPALHPGFSIPTVPKGGNHTKEFAAAAATDTAHEACYTVSKALAHVGMRVITDKAFLAQVKLVFEEDKKSRGF</sequence>
<dbReference type="AlphaFoldDB" id="A0A8I3AEA4"/>
<gene>
    <name evidence="3" type="ORF">JVT61DRAFT_8267</name>
</gene>
<dbReference type="SUPFAM" id="SSF53187">
    <property type="entry name" value="Zn-dependent exopeptidases"/>
    <property type="match status" value="1"/>
</dbReference>
<dbReference type="Gene3D" id="3.30.70.360">
    <property type="match status" value="1"/>
</dbReference>
<dbReference type="InterPro" id="IPR036264">
    <property type="entry name" value="Bact_exopeptidase_dim_dom"/>
</dbReference>
<keyword evidence="4" id="KW-1185">Reference proteome</keyword>
<evidence type="ECO:0000256" key="1">
    <source>
        <dbReference type="PIRNR" id="PIRNR037226"/>
    </source>
</evidence>
<dbReference type="InterPro" id="IPR052030">
    <property type="entry name" value="Peptidase_M20/M20A_hydrolases"/>
</dbReference>
<feature type="domain" description="Peptidase M20 dimerisation" evidence="2">
    <location>
        <begin position="177"/>
        <end position="266"/>
    </location>
</feature>
<name>A0A8I3AEA4_9AGAM</name>
<comment type="similarity">
    <text evidence="1">Belongs to the peptidase M20A family.</text>
</comment>
<evidence type="ECO:0000313" key="4">
    <source>
        <dbReference type="Proteomes" id="UP000683000"/>
    </source>
</evidence>
<dbReference type="Pfam" id="PF07687">
    <property type="entry name" value="M20_dimer"/>
    <property type="match status" value="1"/>
</dbReference>
<dbReference type="SUPFAM" id="SSF55031">
    <property type="entry name" value="Bacterial exopeptidase dimerisation domain"/>
    <property type="match status" value="1"/>
</dbReference>
<evidence type="ECO:0000313" key="3">
    <source>
        <dbReference type="EMBL" id="KAG6380178.1"/>
    </source>
</evidence>
<dbReference type="GO" id="GO:0016805">
    <property type="term" value="F:dipeptidase activity"/>
    <property type="evidence" value="ECO:0007669"/>
    <property type="project" value="InterPro"/>
</dbReference>
<dbReference type="PANTHER" id="PTHR30575:SF0">
    <property type="entry name" value="XAA-ARG DIPEPTIDASE"/>
    <property type="match status" value="1"/>
</dbReference>
<accession>A0A8I3AEA4</accession>
<dbReference type="OrthoDB" id="6119954at2759"/>
<dbReference type="PANTHER" id="PTHR30575">
    <property type="entry name" value="PEPTIDASE M20"/>
    <property type="match status" value="1"/>
</dbReference>
<dbReference type="FunFam" id="3.30.70.360:FF:000004">
    <property type="entry name" value="Peptidase M20 domain-containing protein 2"/>
    <property type="match status" value="1"/>
</dbReference>
<dbReference type="InterPro" id="IPR011650">
    <property type="entry name" value="Peptidase_M20_dimer"/>
</dbReference>
<organism evidence="3 4">
    <name type="scientific">Boletus reticuloceps</name>
    <dbReference type="NCBI Taxonomy" id="495285"/>
    <lineage>
        <taxon>Eukaryota</taxon>
        <taxon>Fungi</taxon>
        <taxon>Dikarya</taxon>
        <taxon>Basidiomycota</taxon>
        <taxon>Agaricomycotina</taxon>
        <taxon>Agaricomycetes</taxon>
        <taxon>Agaricomycetidae</taxon>
        <taxon>Boletales</taxon>
        <taxon>Boletineae</taxon>
        <taxon>Boletaceae</taxon>
        <taxon>Boletoideae</taxon>
        <taxon>Boletus</taxon>
    </lineage>
</organism>
<dbReference type="Proteomes" id="UP000683000">
    <property type="component" value="Unassembled WGS sequence"/>
</dbReference>